<dbReference type="AlphaFoldDB" id="A0A1X2EER2"/>
<organism evidence="5 6">
    <name type="scientific">Mycolicibacillus trivialis</name>
    <dbReference type="NCBI Taxonomy" id="1798"/>
    <lineage>
        <taxon>Bacteria</taxon>
        <taxon>Bacillati</taxon>
        <taxon>Actinomycetota</taxon>
        <taxon>Actinomycetes</taxon>
        <taxon>Mycobacteriales</taxon>
        <taxon>Mycobacteriaceae</taxon>
        <taxon>Mycolicibacillus</taxon>
    </lineage>
</organism>
<comment type="caution">
    <text evidence="5">The sequence shown here is derived from an EMBL/GenBank/DDBJ whole genome shotgun (WGS) entry which is preliminary data.</text>
</comment>
<feature type="chain" id="PRO_5039100577" description="Low molecular weight antigen MTB12-like C-terminal domain-containing protein" evidence="3">
    <location>
        <begin position="20"/>
        <end position="166"/>
    </location>
</feature>
<evidence type="ECO:0000256" key="2">
    <source>
        <dbReference type="ARBA" id="ARBA00093774"/>
    </source>
</evidence>
<dbReference type="Pfam" id="PF26580">
    <property type="entry name" value="Mtb12_C"/>
    <property type="match status" value="1"/>
</dbReference>
<dbReference type="InterPro" id="IPR058644">
    <property type="entry name" value="Mtb12-like_C"/>
</dbReference>
<name>A0A1X2EER2_9MYCO</name>
<sequence>MERTTFTVKFLATSVAAVAALGAAAAGLTSPATVTAPVQPVVFDAPLPLEPPDAALPSPDQLTGVLNGLADPNVPFSNKSYLVEGGLGLLESRTADKALQRAAEKGSLPLSFSVANIAPAGPGAATADVTASGPSTPAITQSLTFVDQGGWKLSRNSAMTLLQSVR</sequence>
<feature type="domain" description="Low molecular weight antigen MTB12-like C-terminal" evidence="4">
    <location>
        <begin position="56"/>
        <end position="164"/>
    </location>
</feature>
<dbReference type="EMBL" id="LQPZ01000047">
    <property type="protein sequence ID" value="ORW99466.1"/>
    <property type="molecule type" value="Genomic_DNA"/>
</dbReference>
<keyword evidence="1 3" id="KW-0732">Signal</keyword>
<evidence type="ECO:0000259" key="4">
    <source>
        <dbReference type="Pfam" id="PF26580"/>
    </source>
</evidence>
<evidence type="ECO:0000256" key="1">
    <source>
        <dbReference type="ARBA" id="ARBA00022729"/>
    </source>
</evidence>
<comment type="similarity">
    <text evidence="2">Belongs to the MTB12 family.</text>
</comment>
<feature type="signal peptide" evidence="3">
    <location>
        <begin position="1"/>
        <end position="19"/>
    </location>
</feature>
<keyword evidence="6" id="KW-1185">Reference proteome</keyword>
<dbReference type="STRING" id="1798.AWC30_16260"/>
<dbReference type="Proteomes" id="UP000193090">
    <property type="component" value="Unassembled WGS sequence"/>
</dbReference>
<evidence type="ECO:0000313" key="5">
    <source>
        <dbReference type="EMBL" id="ORW99466.1"/>
    </source>
</evidence>
<gene>
    <name evidence="5" type="ORF">AWC30_16260</name>
</gene>
<proteinExistence type="inferred from homology"/>
<protein>
    <recommendedName>
        <fullName evidence="4">Low molecular weight antigen MTB12-like C-terminal domain-containing protein</fullName>
    </recommendedName>
</protein>
<accession>A0A1X2EER2</accession>
<reference evidence="5 6" key="1">
    <citation type="submission" date="2016-01" db="EMBL/GenBank/DDBJ databases">
        <title>The new phylogeny of the genus Mycobacterium.</title>
        <authorList>
            <person name="Tarcisio F."/>
            <person name="Conor M."/>
            <person name="Antonella G."/>
            <person name="Elisabetta G."/>
            <person name="Giulia F.S."/>
            <person name="Sara T."/>
            <person name="Anna F."/>
            <person name="Clotilde B."/>
            <person name="Roberto B."/>
            <person name="Veronica D.S."/>
            <person name="Fabio R."/>
            <person name="Monica P."/>
            <person name="Olivier J."/>
            <person name="Enrico T."/>
            <person name="Nicola S."/>
        </authorList>
    </citation>
    <scope>NUCLEOTIDE SEQUENCE [LARGE SCALE GENOMIC DNA]</scope>
    <source>
        <strain evidence="5 6">DSM 44153</strain>
    </source>
</reference>
<evidence type="ECO:0000313" key="6">
    <source>
        <dbReference type="Proteomes" id="UP000193090"/>
    </source>
</evidence>
<evidence type="ECO:0000256" key="3">
    <source>
        <dbReference type="SAM" id="SignalP"/>
    </source>
</evidence>